<reference evidence="2" key="2">
    <citation type="submission" date="2017-01" db="EMBL/GenBank/DDBJ databases">
        <title>Genome sequencing and annotation of Geobacillus sp. 1017, a Hydrocarbon-Oxidizing Thermophilic Bacterium Isolated from a Heavy Oil Reservoir (China).</title>
        <authorList>
            <person name="Kadnikov V.V."/>
            <person name="Mardanov A.V."/>
            <person name="Poltaraus A.B."/>
            <person name="Sokolova D.S."/>
            <person name="Semenova E.M."/>
            <person name="Ravin N.V."/>
            <person name="Tourova T.P."/>
            <person name="Nazina T.N."/>
        </authorList>
    </citation>
    <scope>NUCLEOTIDE SEQUENCE [LARGE SCALE GENOMIC DNA]</scope>
    <source>
        <strain evidence="2">1017</strain>
    </source>
</reference>
<comment type="caution">
    <text evidence="1">The sequence shown here is derived from an EMBL/GenBank/DDBJ whole genome shotgun (WGS) entry which is preliminary data.</text>
</comment>
<evidence type="ECO:0000313" key="2">
    <source>
        <dbReference type="Proteomes" id="UP000186030"/>
    </source>
</evidence>
<evidence type="ECO:0008006" key="3">
    <source>
        <dbReference type="Google" id="ProtNLM"/>
    </source>
</evidence>
<dbReference type="Proteomes" id="UP000186030">
    <property type="component" value="Unassembled WGS sequence"/>
</dbReference>
<name>A0A1Q5SVN4_9BACL</name>
<dbReference type="EMBL" id="MQMG01000033">
    <property type="protein sequence ID" value="OKO92081.1"/>
    <property type="molecule type" value="Genomic_DNA"/>
</dbReference>
<gene>
    <name evidence="1" type="ORF">BRO54_2487</name>
</gene>
<proteinExistence type="predicted"/>
<dbReference type="RefSeq" id="WP_074044058.1">
    <property type="nucleotide sequence ID" value="NZ_MQMG01000033.1"/>
</dbReference>
<protein>
    <recommendedName>
        <fullName evidence="3">PD-(D/E)XK endonuclease-like domain-containing protein</fullName>
    </recommendedName>
</protein>
<dbReference type="AlphaFoldDB" id="A0A1Q5SVN4"/>
<accession>A0A1Q5SVN4</accession>
<organism evidence="1 2">
    <name type="scientific">Geobacillus proteiniphilus</name>
    <dbReference type="NCBI Taxonomy" id="860353"/>
    <lineage>
        <taxon>Bacteria</taxon>
        <taxon>Bacillati</taxon>
        <taxon>Bacillota</taxon>
        <taxon>Bacilli</taxon>
        <taxon>Bacillales</taxon>
        <taxon>Anoxybacillaceae</taxon>
        <taxon>Geobacillus</taxon>
    </lineage>
</organism>
<sequence>MTTRMIAYTDPRDFIKRDIFGSKYRNAVHICATKSLTEAVRKSADKKQYKGPKNMVISAALLVSELLGYWTSTKQKLTQYARLTEVIREARDNTDEDEKQILRAFRLNQTDVLQTIRILSEVEESPSRLSQKVKEPEEICFVKIWGELEKRDESFSKIREKISKWQNDIARFRGDLYHSLSNLIGENQIKKWNKKILLHGFYFITPIQHRIFMLLKQAGFELIFMNLYDQRYPEIFKSVREFLSDRYGLVDHKDWIFDKGKYPSSTFGQVFASSFTDQGTAEQFREYRKNVKNTLKKVVYEDFYEFLDEYEKIENDHSQRGKKIIYLSPCEADLNNRLKEYYPENYQDKRHFLSYPFGQFLFHLHKMWDEQEEQLIIDDRALMECFGSGWLLDNETNENARDYMGILNDLLPFFQGCRTIDEWEETAQLLWEIRNNVVHLYEKYNNKGVASERFHRMLENPFVRFSYLNIPIEDVEQTIRFIKQLFSIARSLFTENGDRVSLHDHFKRIEEILGKGVRDSLEQEERILVDELHKKLVEGDQDHQFLVQDLADAISVYLGGRLSFEDDQQLDGEKVVISFQEIDGKVIEANIEKAVIHICGLDENSLPLSQSSLPWPLTKKTLESMKSNTSLYMVLLRENLKSEISRYLFYLFASFTDYGIVSWMRNWNGNDNMMESFYLTLLELPEEPYKYDPSIEKLALKKMISDGFEQSKEHFSHYPIEAMNELFFCRRRFFYSFLTKPYATYRKDFHLEFLFGTLIKVLAAMTNAPQEKIEEQVFALFPQWILLRKKILMEENYKAQYIETIRKTENSLYEGVSYPFVQRQFQFLLHPGTYRSEDSIREKWNLVFGTGKEVENEFWKSLSEEQQPMMTASPSKLCRFCPYIDECPDSYYPIDDDSREME</sequence>
<reference evidence="1 2" key="1">
    <citation type="submission" date="2016-11" db="EMBL/GenBank/DDBJ databases">
        <authorList>
            <person name="Kadnikov V."/>
            <person name="Nazina T."/>
        </authorList>
    </citation>
    <scope>NUCLEOTIDE SEQUENCE [LARGE SCALE GENOMIC DNA]</scope>
    <source>
        <strain evidence="1 2">1017</strain>
    </source>
</reference>
<evidence type="ECO:0000313" key="1">
    <source>
        <dbReference type="EMBL" id="OKO92081.1"/>
    </source>
</evidence>